<gene>
    <name evidence="1" type="ORF">I7X12_00860</name>
</gene>
<dbReference type="RefSeq" id="WP_198062010.1">
    <property type="nucleotide sequence ID" value="NZ_CP065856.1"/>
</dbReference>
<proteinExistence type="predicted"/>
<reference evidence="1 2" key="1">
    <citation type="submission" date="2020-12" db="EMBL/GenBank/DDBJ databases">
        <title>Halosimplex halophilum sp. nov. and Halosimplex salinum sp. nov., two new members of the genus Halosimplex.</title>
        <authorList>
            <person name="Cui H.L."/>
        </authorList>
    </citation>
    <scope>NUCLEOTIDE SEQUENCE [LARGE SCALE GENOMIC DNA]</scope>
    <source>
        <strain evidence="1 2">YGH94</strain>
    </source>
</reference>
<accession>A0A7T3FZ17</accession>
<dbReference type="Proteomes" id="UP000595001">
    <property type="component" value="Chromosome"/>
</dbReference>
<dbReference type="EMBL" id="CP065856">
    <property type="protein sequence ID" value="QPV63217.1"/>
    <property type="molecule type" value="Genomic_DNA"/>
</dbReference>
<dbReference type="AlphaFoldDB" id="A0A7T3FZ17"/>
<dbReference type="GeneID" id="60586999"/>
<sequence>MTEDGPTADDTDGHSEVFGPIDASALREIRDLFLDHEPLVETASLDDPLNPQTLSIELADGIGEAATARFDVRWSLSDNYAFHYRDALGRDLRFDCHPKPDAPARHFHLPPNAPSRPVEPSCITVIEVSLVARAVVRLWRDAYERGSLDGINDAENPP</sequence>
<evidence type="ECO:0000313" key="1">
    <source>
        <dbReference type="EMBL" id="QPV63217.1"/>
    </source>
</evidence>
<organism evidence="1 2">
    <name type="scientific">Halosimplex litoreum</name>
    <dbReference type="NCBI Taxonomy" id="1198301"/>
    <lineage>
        <taxon>Archaea</taxon>
        <taxon>Methanobacteriati</taxon>
        <taxon>Methanobacteriota</taxon>
        <taxon>Stenosarchaea group</taxon>
        <taxon>Halobacteria</taxon>
        <taxon>Halobacteriales</taxon>
        <taxon>Haloarculaceae</taxon>
        <taxon>Halosimplex</taxon>
    </lineage>
</organism>
<protein>
    <submittedName>
        <fullName evidence="1">Uncharacterized protein</fullName>
    </submittedName>
</protein>
<dbReference type="KEGG" id="hlt:I7X12_00860"/>
<evidence type="ECO:0000313" key="2">
    <source>
        <dbReference type="Proteomes" id="UP000595001"/>
    </source>
</evidence>
<dbReference type="Pfam" id="PF20126">
    <property type="entry name" value="TumE"/>
    <property type="match status" value="1"/>
</dbReference>
<keyword evidence="2" id="KW-1185">Reference proteome</keyword>
<dbReference type="OrthoDB" id="259945at2157"/>
<name>A0A7T3FZ17_9EURY</name>
<dbReference type="InterPro" id="IPR045397">
    <property type="entry name" value="TumE-like"/>
</dbReference>